<dbReference type="InterPro" id="IPR019798">
    <property type="entry name" value="Ser_HO-MeTrfase_PLP_BS"/>
</dbReference>
<dbReference type="SUPFAM" id="SSF53383">
    <property type="entry name" value="PLP-dependent transferases"/>
    <property type="match status" value="1"/>
</dbReference>
<accession>A0ABR3JQI6</accession>
<dbReference type="Gene3D" id="3.40.640.10">
    <property type="entry name" value="Type I PLP-dependent aspartate aminotransferase-like (Major domain)"/>
    <property type="match status" value="1"/>
</dbReference>
<feature type="domain" description="Serine hydroxymethyltransferase-like" evidence="9">
    <location>
        <begin position="1"/>
        <end position="354"/>
    </location>
</feature>
<dbReference type="Proteomes" id="UP001556367">
    <property type="component" value="Unassembled WGS sequence"/>
</dbReference>
<dbReference type="InterPro" id="IPR015421">
    <property type="entry name" value="PyrdxlP-dep_Trfase_major"/>
</dbReference>
<dbReference type="InterPro" id="IPR049943">
    <property type="entry name" value="Ser_HO-MeTrfase-like"/>
</dbReference>
<evidence type="ECO:0000313" key="10">
    <source>
        <dbReference type="EMBL" id="KAL0958085.1"/>
    </source>
</evidence>
<comment type="pathway">
    <text evidence="3 8">One-carbon metabolism; tetrahydrofolate interconversion.</text>
</comment>
<dbReference type="Pfam" id="PF00464">
    <property type="entry name" value="SHMT"/>
    <property type="match status" value="1"/>
</dbReference>
<comment type="catalytic activity">
    <reaction evidence="1 8">
        <text>(6R)-5,10-methylene-5,6,7,8-tetrahydrofolate + glycine + H2O = (6S)-5,6,7,8-tetrahydrofolate + L-serine</text>
        <dbReference type="Rhea" id="RHEA:15481"/>
        <dbReference type="ChEBI" id="CHEBI:15377"/>
        <dbReference type="ChEBI" id="CHEBI:15636"/>
        <dbReference type="ChEBI" id="CHEBI:33384"/>
        <dbReference type="ChEBI" id="CHEBI:57305"/>
        <dbReference type="ChEBI" id="CHEBI:57453"/>
        <dbReference type="EC" id="2.1.2.1"/>
    </reaction>
</comment>
<dbReference type="PANTHER" id="PTHR11680">
    <property type="entry name" value="SERINE HYDROXYMETHYLTRANSFERASE"/>
    <property type="match status" value="1"/>
</dbReference>
<sequence>MEANGSILTNKYSEGLPNARYYGGNEYIDELEILCRKRALQAFNLDPAKWGVNVQPYSGSTANFAALTALLQPQDRLMGLGLPDGGHLTHGYYTAKKKMTASSIYFQSLPYAITKDTHLIDYERLSEEARIFKPKLIICGASAYPRDWDYAALKKTSEKEGAWLMADIAHTSGLVAAQQLNDPFEYCDVVTTTTHKTLRGPRAGLIFFRKDLPNAPDLEKRVNDAVFPACQGGPHNNTIAGIATALLQVAKPEFRTYAKQVILNARALADTLVSHGYKLQTAGTDNHLVLWDLRPIGLTGSKVEKVCDLMGITINKNAVSGDASAQVPGGIRLGTSALTSRNMVEKDFKIVGDFLHRAVQLSLQLQKEAGSKLLKDFVRVATTQEEGKQGFAGVKVLRDEVRAFASQWPLPGVDVSTLKKPEGLHED</sequence>
<keyword evidence="6 8" id="KW-0808">Transferase</keyword>
<dbReference type="Gene3D" id="3.90.1150.10">
    <property type="entry name" value="Aspartate Aminotransferase, domain 1"/>
    <property type="match status" value="1"/>
</dbReference>
<keyword evidence="7 8" id="KW-0663">Pyridoxal phosphate</keyword>
<gene>
    <name evidence="10" type="ORF">HGRIS_000260</name>
</gene>
<dbReference type="InterPro" id="IPR015422">
    <property type="entry name" value="PyrdxlP-dep_Trfase_small"/>
</dbReference>
<evidence type="ECO:0000256" key="7">
    <source>
        <dbReference type="ARBA" id="ARBA00022898"/>
    </source>
</evidence>
<evidence type="ECO:0000256" key="5">
    <source>
        <dbReference type="ARBA" id="ARBA00022563"/>
    </source>
</evidence>
<dbReference type="PANTHER" id="PTHR11680:SF35">
    <property type="entry name" value="SERINE HYDROXYMETHYLTRANSFERASE 1"/>
    <property type="match status" value="1"/>
</dbReference>
<dbReference type="InterPro" id="IPR039429">
    <property type="entry name" value="SHMT-like_dom"/>
</dbReference>
<dbReference type="PIRSF" id="PIRSF000412">
    <property type="entry name" value="SHMT"/>
    <property type="match status" value="1"/>
</dbReference>
<evidence type="ECO:0000256" key="6">
    <source>
        <dbReference type="ARBA" id="ARBA00022679"/>
    </source>
</evidence>
<protein>
    <recommendedName>
        <fullName evidence="8">Serine hydroxymethyltransferase</fullName>
        <ecNumber evidence="8">2.1.2.1</ecNumber>
    </recommendedName>
</protein>
<dbReference type="EMBL" id="JASNQZ010000004">
    <property type="protein sequence ID" value="KAL0958085.1"/>
    <property type="molecule type" value="Genomic_DNA"/>
</dbReference>
<evidence type="ECO:0000256" key="4">
    <source>
        <dbReference type="ARBA" id="ARBA00006376"/>
    </source>
</evidence>
<organism evidence="10 11">
    <name type="scientific">Hohenbuehelia grisea</name>
    <dbReference type="NCBI Taxonomy" id="104357"/>
    <lineage>
        <taxon>Eukaryota</taxon>
        <taxon>Fungi</taxon>
        <taxon>Dikarya</taxon>
        <taxon>Basidiomycota</taxon>
        <taxon>Agaricomycotina</taxon>
        <taxon>Agaricomycetes</taxon>
        <taxon>Agaricomycetidae</taxon>
        <taxon>Agaricales</taxon>
        <taxon>Pleurotineae</taxon>
        <taxon>Pleurotaceae</taxon>
        <taxon>Hohenbuehelia</taxon>
    </lineage>
</organism>
<comment type="caution">
    <text evidence="10">The sequence shown here is derived from an EMBL/GenBank/DDBJ whole genome shotgun (WGS) entry which is preliminary data.</text>
</comment>
<name>A0ABR3JQI6_9AGAR</name>
<proteinExistence type="inferred from homology"/>
<evidence type="ECO:0000256" key="2">
    <source>
        <dbReference type="ARBA" id="ARBA00001933"/>
    </source>
</evidence>
<keyword evidence="11" id="KW-1185">Reference proteome</keyword>
<evidence type="ECO:0000256" key="3">
    <source>
        <dbReference type="ARBA" id="ARBA00004777"/>
    </source>
</evidence>
<dbReference type="CDD" id="cd00378">
    <property type="entry name" value="SHMT"/>
    <property type="match status" value="1"/>
</dbReference>
<reference evidence="11" key="1">
    <citation type="submission" date="2024-06" db="EMBL/GenBank/DDBJ databases">
        <title>Multi-omics analyses provide insights into the biosynthesis of the anticancer antibiotic pleurotin in Hohenbuehelia grisea.</title>
        <authorList>
            <person name="Weaver J.A."/>
            <person name="Alberti F."/>
        </authorList>
    </citation>
    <scope>NUCLEOTIDE SEQUENCE [LARGE SCALE GENOMIC DNA]</scope>
    <source>
        <strain evidence="11">T-177</strain>
    </source>
</reference>
<dbReference type="PROSITE" id="PS00096">
    <property type="entry name" value="SHMT"/>
    <property type="match status" value="1"/>
</dbReference>
<dbReference type="EC" id="2.1.2.1" evidence="8"/>
<evidence type="ECO:0000256" key="8">
    <source>
        <dbReference type="RuleBase" id="RU000585"/>
    </source>
</evidence>
<keyword evidence="5 8" id="KW-0554">One-carbon metabolism</keyword>
<dbReference type="InterPro" id="IPR001085">
    <property type="entry name" value="Ser_HO-MeTrfase"/>
</dbReference>
<evidence type="ECO:0000259" key="9">
    <source>
        <dbReference type="Pfam" id="PF00464"/>
    </source>
</evidence>
<evidence type="ECO:0000256" key="1">
    <source>
        <dbReference type="ARBA" id="ARBA00001528"/>
    </source>
</evidence>
<evidence type="ECO:0000313" key="11">
    <source>
        <dbReference type="Proteomes" id="UP001556367"/>
    </source>
</evidence>
<dbReference type="InterPro" id="IPR015424">
    <property type="entry name" value="PyrdxlP-dep_Trfase"/>
</dbReference>
<comment type="cofactor">
    <cofactor evidence="2 8">
        <name>pyridoxal 5'-phosphate</name>
        <dbReference type="ChEBI" id="CHEBI:597326"/>
    </cofactor>
</comment>
<dbReference type="NCBIfam" id="NF000586">
    <property type="entry name" value="PRK00011.1"/>
    <property type="match status" value="1"/>
</dbReference>
<comment type="function">
    <text evidence="8">Interconversion of serine and glycine.</text>
</comment>
<comment type="similarity">
    <text evidence="4 8">Belongs to the SHMT family.</text>
</comment>